<dbReference type="Gene3D" id="2.40.160.60">
    <property type="entry name" value="Outer membrane protein transport protein (OMPP1/FadL/TodX)"/>
    <property type="match status" value="1"/>
</dbReference>
<dbReference type="Proteomes" id="UP000199197">
    <property type="component" value="Unassembled WGS sequence"/>
</dbReference>
<evidence type="ECO:0000313" key="2">
    <source>
        <dbReference type="Proteomes" id="UP000199197"/>
    </source>
</evidence>
<dbReference type="SUPFAM" id="SSF56935">
    <property type="entry name" value="Porins"/>
    <property type="match status" value="1"/>
</dbReference>
<protein>
    <recommendedName>
        <fullName evidence="3">PorV/PorQ family protein</fullName>
    </recommendedName>
</protein>
<reference evidence="2" key="1">
    <citation type="submission" date="2015-11" db="EMBL/GenBank/DDBJ databases">
        <authorList>
            <person name="Varghese N."/>
        </authorList>
    </citation>
    <scope>NUCLEOTIDE SEQUENCE [LARGE SCALE GENOMIC DNA]</scope>
    <source>
        <strain evidence="2">JGI-23</strain>
    </source>
</reference>
<name>A0A0P1MYC2_9BACT</name>
<dbReference type="EMBL" id="CZVW01000008">
    <property type="protein sequence ID" value="CUT01055.1"/>
    <property type="molecule type" value="Genomic_DNA"/>
</dbReference>
<evidence type="ECO:0000313" key="1">
    <source>
        <dbReference type="EMBL" id="CUT01055.1"/>
    </source>
</evidence>
<accession>A0A0P1MYC2</accession>
<dbReference type="AlphaFoldDB" id="A0A0P1MYC2"/>
<keyword evidence="2" id="KW-1185">Reference proteome</keyword>
<evidence type="ECO:0008006" key="3">
    <source>
        <dbReference type="Google" id="ProtNLM"/>
    </source>
</evidence>
<sequence length="320" mass="36192">MAKYSLSSKIIFLLLFLFSTVKAQNLSIASFSRLGFGSRGIALGNAMGSVTYGEVTGYYNPAVLPFANLKKASLTIGILSLDRNLDFLHYTQSLYPTAGFSIFLIRAGVKNIEARDADGYIIENLNTSEYLLGFSFSNRIVNKLSIGISLKFYYNKLYHEVKSQTLGIDFGTLFQLNDNISFAFSIHDLNSGYKWDSSIIYQEKGRTFTEKFPVTKRFSASYVLKDILLFSADLNVIGVEKKFNFGTEIFPLYFLSKQFKNIASNFCIRGGVEFFDYVRFSTGFGISRKVGNFTFTFDYTYKFERYAPSGIQFLTIGIEI</sequence>
<proteinExistence type="predicted"/>
<organism evidence="1 2">
    <name type="scientific">Candidatus Chryseopegocella kryptomonas</name>
    <dbReference type="NCBI Taxonomy" id="1633643"/>
    <lineage>
        <taxon>Bacteria</taxon>
        <taxon>Pseudomonadati</taxon>
        <taxon>Candidatus Kryptoniota</taxon>
        <taxon>Candidatus Chryseopegocella</taxon>
    </lineage>
</organism>
<gene>
    <name evidence="1" type="ORF">JGI23_00974</name>
</gene>